<feature type="compositionally biased region" description="Basic residues" evidence="1">
    <location>
        <begin position="51"/>
        <end position="65"/>
    </location>
</feature>
<comment type="caution">
    <text evidence="2">The sequence shown here is derived from an EMBL/GenBank/DDBJ whole genome shotgun (WGS) entry which is preliminary data.</text>
</comment>
<name>A0A7J7IEK2_9RHOD</name>
<dbReference type="EMBL" id="VWRR01000014">
    <property type="protein sequence ID" value="KAF6001523.1"/>
    <property type="molecule type" value="Genomic_DNA"/>
</dbReference>
<feature type="compositionally biased region" description="Basic and acidic residues" evidence="1">
    <location>
        <begin position="339"/>
        <end position="348"/>
    </location>
</feature>
<sequence length="418" mass="46979">MFVCLLLRTGSEIGPWTWHRAERQKPSVWSARRSQDRAGVRSLTAQASGPRRVRSSRSKSKRKHTRSDAANEDFEIVDVPLSNFSFLQADGSVDWDRLQTFSSRSWEETQTVIRSAASGVSEEDAEVAKSTDGTPLQYDNLALTLSREELQSPGKYERVTSLGALGILSRDVLPVPLDAETRSLRENERVHVTFTVSLERQGDAFVRGRVRTRFRNECCDRCAARLEMEIRNSFDVWMAAREDAVPNTEDGDPRTEEAIEPFHPGIESVDFSRHVRESIWLSIPYRVLCADQDVCRGRMEQMGWRFHGSQGQAVIQMNTSSERDALIAPEKDVVAQQLRSDHPNRQKDSSSMPLQPRSVTIGEPIAVDTRGMQSLAERNPKAAAALAELRKRLQLQDNQDASKEAKKLEDTTGSGPEA</sequence>
<feature type="compositionally biased region" description="Basic and acidic residues" evidence="1">
    <location>
        <begin position="400"/>
        <end position="410"/>
    </location>
</feature>
<proteinExistence type="predicted"/>
<reference evidence="2 3" key="1">
    <citation type="journal article" date="2020" name="J. Phycol.">
        <title>Comparative genome analysis reveals Cyanidiococcus gen. nov., a new extremophilic red algal genus sister to Cyanidioschyzon (Cyanidioschyzonaceae, Rhodophyta).</title>
        <authorList>
            <person name="Liu S.-L."/>
            <person name="Chiang Y.-R."/>
            <person name="Yoon H.S."/>
            <person name="Fu H.-Y."/>
        </authorList>
    </citation>
    <scope>NUCLEOTIDE SEQUENCE [LARGE SCALE GENOMIC DNA]</scope>
    <source>
        <strain evidence="2 3">THAL066</strain>
    </source>
</reference>
<dbReference type="Pfam" id="PF02620">
    <property type="entry name" value="YceD"/>
    <property type="match status" value="1"/>
</dbReference>
<feature type="region of interest" description="Disordered" evidence="1">
    <location>
        <begin position="27"/>
        <end position="69"/>
    </location>
</feature>
<accession>A0A7J7IEK2</accession>
<evidence type="ECO:0000313" key="2">
    <source>
        <dbReference type="EMBL" id="KAF6001523.1"/>
    </source>
</evidence>
<protein>
    <submittedName>
        <fullName evidence="2">Uncharacterized protein</fullName>
    </submittedName>
</protein>
<gene>
    <name evidence="2" type="ORF">F1559_002618</name>
</gene>
<dbReference type="AlphaFoldDB" id="A0A7J7IEK2"/>
<evidence type="ECO:0000313" key="3">
    <source>
        <dbReference type="Proteomes" id="UP000530660"/>
    </source>
</evidence>
<dbReference type="OrthoDB" id="10448761at2759"/>
<dbReference type="InterPro" id="IPR003772">
    <property type="entry name" value="YceD"/>
</dbReference>
<feature type="region of interest" description="Disordered" evidence="1">
    <location>
        <begin position="393"/>
        <end position="418"/>
    </location>
</feature>
<organism evidence="2 3">
    <name type="scientific">Cyanidiococcus yangmingshanensis</name>
    <dbReference type="NCBI Taxonomy" id="2690220"/>
    <lineage>
        <taxon>Eukaryota</taxon>
        <taxon>Rhodophyta</taxon>
        <taxon>Bangiophyceae</taxon>
        <taxon>Cyanidiales</taxon>
        <taxon>Cyanidiaceae</taxon>
        <taxon>Cyanidiococcus</taxon>
    </lineage>
</organism>
<dbReference type="Proteomes" id="UP000530660">
    <property type="component" value="Unassembled WGS sequence"/>
</dbReference>
<keyword evidence="3" id="KW-1185">Reference proteome</keyword>
<feature type="region of interest" description="Disordered" evidence="1">
    <location>
        <begin position="339"/>
        <end position="360"/>
    </location>
</feature>
<evidence type="ECO:0000256" key="1">
    <source>
        <dbReference type="SAM" id="MobiDB-lite"/>
    </source>
</evidence>